<evidence type="ECO:0000256" key="2">
    <source>
        <dbReference type="SAM" id="MobiDB-lite"/>
    </source>
</evidence>
<evidence type="ECO:0000259" key="4">
    <source>
        <dbReference type="Pfam" id="PF00005"/>
    </source>
</evidence>
<keyword evidence="3" id="KW-0812">Transmembrane</keyword>
<keyword evidence="3" id="KW-1133">Transmembrane helix</keyword>
<dbReference type="InterPro" id="IPR003439">
    <property type="entry name" value="ABC_transporter-like_ATP-bd"/>
</dbReference>
<keyword evidence="1" id="KW-0813">Transport</keyword>
<feature type="region of interest" description="Disordered" evidence="2">
    <location>
        <begin position="335"/>
        <end position="354"/>
    </location>
</feature>
<name>A0ABN8CDL8_9STRA</name>
<feature type="transmembrane region" description="Helical" evidence="3">
    <location>
        <begin position="707"/>
        <end position="728"/>
    </location>
</feature>
<dbReference type="Pfam" id="PF00005">
    <property type="entry name" value="ABC_tran"/>
    <property type="match status" value="1"/>
</dbReference>
<evidence type="ECO:0000313" key="6">
    <source>
        <dbReference type="Proteomes" id="UP001157938"/>
    </source>
</evidence>
<protein>
    <recommendedName>
        <fullName evidence="4">ABC transporter domain-containing protein</fullName>
    </recommendedName>
</protein>
<dbReference type="PANTHER" id="PTHR19241">
    <property type="entry name" value="ATP-BINDING CASSETTE TRANSPORTER"/>
    <property type="match status" value="1"/>
</dbReference>
<feature type="transmembrane region" description="Helical" evidence="3">
    <location>
        <begin position="253"/>
        <end position="276"/>
    </location>
</feature>
<feature type="compositionally biased region" description="Polar residues" evidence="2">
    <location>
        <begin position="69"/>
        <end position="79"/>
    </location>
</feature>
<comment type="caution">
    <text evidence="5">The sequence shown here is derived from an EMBL/GenBank/DDBJ whole genome shotgun (WGS) entry which is preliminary data.</text>
</comment>
<feature type="domain" description="ABC transporter" evidence="4">
    <location>
        <begin position="443"/>
        <end position="489"/>
    </location>
</feature>
<keyword evidence="3" id="KW-0472">Membrane</keyword>
<organism evidence="5 6">
    <name type="scientific">Peronospora farinosa</name>
    <dbReference type="NCBI Taxonomy" id="134698"/>
    <lineage>
        <taxon>Eukaryota</taxon>
        <taxon>Sar</taxon>
        <taxon>Stramenopiles</taxon>
        <taxon>Oomycota</taxon>
        <taxon>Peronosporomycetes</taxon>
        <taxon>Peronosporales</taxon>
        <taxon>Peronosporaceae</taxon>
        <taxon>Peronospora</taxon>
    </lineage>
</organism>
<reference evidence="5 6" key="1">
    <citation type="submission" date="2021-11" db="EMBL/GenBank/DDBJ databases">
        <authorList>
            <person name="Islam A."/>
            <person name="Islam S."/>
            <person name="Flora M.S."/>
            <person name="Rahman M."/>
            <person name="Ziaur R.M."/>
            <person name="Epstein J.H."/>
            <person name="Hassan M."/>
            <person name="Klassen M."/>
            <person name="Woodard K."/>
            <person name="Webb A."/>
            <person name="Webby R.J."/>
            <person name="El Zowalaty M.E."/>
        </authorList>
    </citation>
    <scope>NUCLEOTIDE SEQUENCE [LARGE SCALE GENOMIC DNA]</scope>
    <source>
        <strain evidence="5">Pf1</strain>
    </source>
</reference>
<dbReference type="Proteomes" id="UP001157938">
    <property type="component" value="Unassembled WGS sequence"/>
</dbReference>
<gene>
    <name evidence="5" type="ORF">PFR001_LOCUS7386</name>
</gene>
<dbReference type="InterPro" id="IPR027417">
    <property type="entry name" value="P-loop_NTPase"/>
</dbReference>
<dbReference type="SUPFAM" id="SSF52540">
    <property type="entry name" value="P-loop containing nucleoside triphosphate hydrolases"/>
    <property type="match status" value="1"/>
</dbReference>
<feature type="transmembrane region" description="Helical" evidence="3">
    <location>
        <begin position="282"/>
        <end position="303"/>
    </location>
</feature>
<feature type="transmembrane region" description="Helical" evidence="3">
    <location>
        <begin position="616"/>
        <end position="638"/>
    </location>
</feature>
<dbReference type="Gene3D" id="3.40.50.300">
    <property type="entry name" value="P-loop containing nucleotide triphosphate hydrolases"/>
    <property type="match status" value="1"/>
</dbReference>
<feature type="compositionally biased region" description="Basic residues" evidence="2">
    <location>
        <begin position="1"/>
        <end position="17"/>
    </location>
</feature>
<evidence type="ECO:0000256" key="1">
    <source>
        <dbReference type="ARBA" id="ARBA00022448"/>
    </source>
</evidence>
<evidence type="ECO:0000256" key="3">
    <source>
        <dbReference type="SAM" id="Phobius"/>
    </source>
</evidence>
<dbReference type="EMBL" id="CAKLBC010001470">
    <property type="protein sequence ID" value="CAH0492172.1"/>
    <property type="molecule type" value="Genomic_DNA"/>
</dbReference>
<sequence>MPSSRRNSRNRKHHAKKTMSAPLMDFRTSISSTSSEPMPILESSLTSSYQKHVLRRHHQHRDSRRHATSTRGPSGQRDSPFTPRRPTGAVPELFVTFRHVSLAVDIPVSPAAANATAQAASGQMSREILAAKQLPTITNHLRGILGALSAQKTFVQYEKLHARMPGRRRHPRSANEFADLWIMSPMYEAMVEELDRLDNSTEVHSQIHNKNGEKGICFEQEALLRVPAFRQSYLRSTWTVVKRQVRLFARNKVYFVGRLLLDLLVGLMVGSIYYGMDLADPQVTLGVVFSCALFLGLALSLPVSDTIPTSRLQNESYVMLSSPHGDEAELLENDEAGSQLPGDGDDHDVLREDDGLNDSFHASQGIQTNPEDYMVRLTPRWDVLPVTLAFQDLRYSITVPADSGLELAGQTGAEGVSGGCPVAEDSSANSGKSKQTSTRELLKGVTGYALPGTMTALLGSTGAGKTTLMDVLAGRKSRKADNNNTDGESTFRGRVLLNGVDATELAPMSSPVWKYKRSAPIAETLKKSRHQQLDGSPTSSVSSEFSRQRHNKCVDFVTAYKSSHIKQCLDAKLTAPGVFLPSDRLPPVTFAHRRAASDSLQFFMLMRRFLRLYWRTPLYTFTRMVTALTLGLMFGLVYSGNNDFTTYQGANGAIVEAAASNTTIDVSSWPLGCQPLTDAPPAVANIPLISYIDKVFGARRKDTTCSVAIVMGILLVMRLATLIVMRLVNHQKR</sequence>
<feature type="compositionally biased region" description="Basic residues" evidence="2">
    <location>
        <begin position="52"/>
        <end position="68"/>
    </location>
</feature>
<feature type="region of interest" description="Disordered" evidence="2">
    <location>
        <begin position="1"/>
        <end position="87"/>
    </location>
</feature>
<accession>A0ABN8CDL8</accession>
<proteinExistence type="predicted"/>
<evidence type="ECO:0000313" key="5">
    <source>
        <dbReference type="EMBL" id="CAH0492172.1"/>
    </source>
</evidence>
<keyword evidence="6" id="KW-1185">Reference proteome</keyword>